<proteinExistence type="predicted"/>
<protein>
    <submittedName>
        <fullName evidence="1">Uncharacterized protein</fullName>
    </submittedName>
</protein>
<reference evidence="1 2" key="1">
    <citation type="journal article" date="2019" name="ISME J.">
        <title>Candidatus Macondimonas diazotrophica, a novel gammaproteobacterial genus dominating crude-oil-contaminated coastal sediments.</title>
        <authorList>
            <person name="Karthikeyan S."/>
            <person name="Konstantinidis K."/>
        </authorList>
    </citation>
    <scope>NUCLEOTIDE SEQUENCE [LARGE SCALE GENOMIC DNA]</scope>
    <source>
        <strain evidence="1 2">KTK01</strain>
    </source>
</reference>
<dbReference type="Proteomes" id="UP000297890">
    <property type="component" value="Unassembled WGS sequence"/>
</dbReference>
<dbReference type="RefSeq" id="WP_135282181.1">
    <property type="nucleotide sequence ID" value="NZ_SRIO01000012.1"/>
</dbReference>
<sequence length="81" mass="8490">MIRRARRSLILAIHPGADLDHRLLAGLEIDAAIGFDSRRSTTALGAIAEAIAAHVAAHDDPNCAMIPSVSDIAVLRPEPGS</sequence>
<evidence type="ECO:0000313" key="1">
    <source>
        <dbReference type="EMBL" id="TFZ82072.1"/>
    </source>
</evidence>
<accession>A0A4Z0F936</accession>
<keyword evidence="2" id="KW-1185">Reference proteome</keyword>
<comment type="caution">
    <text evidence="1">The sequence shown here is derived from an EMBL/GenBank/DDBJ whole genome shotgun (WGS) entry which is preliminary data.</text>
</comment>
<organism evidence="1 2">
    <name type="scientific">Candidatus Macondimonas diazotrophica</name>
    <dbReference type="NCBI Taxonomy" id="2305248"/>
    <lineage>
        <taxon>Bacteria</taxon>
        <taxon>Pseudomonadati</taxon>
        <taxon>Pseudomonadota</taxon>
        <taxon>Gammaproteobacteria</taxon>
        <taxon>Chromatiales</taxon>
        <taxon>Ectothiorhodospiraceae</taxon>
        <taxon>Candidatus Macondimonas</taxon>
    </lineage>
</organism>
<dbReference type="EMBL" id="SRIO01000012">
    <property type="protein sequence ID" value="TFZ82072.1"/>
    <property type="molecule type" value="Genomic_DNA"/>
</dbReference>
<gene>
    <name evidence="1" type="ORF">E4680_09525</name>
</gene>
<evidence type="ECO:0000313" key="2">
    <source>
        <dbReference type="Proteomes" id="UP000297890"/>
    </source>
</evidence>
<dbReference type="AlphaFoldDB" id="A0A4Z0F936"/>
<name>A0A4Z0F936_9GAMM</name>